<dbReference type="Gene3D" id="1.20.870.10">
    <property type="entry name" value="Son of sevenless (SoS) protein Chain: S domain 1"/>
    <property type="match status" value="1"/>
</dbReference>
<dbReference type="InterPro" id="IPR000651">
    <property type="entry name" value="Ras-like_Gua-exchang_fac_N"/>
</dbReference>
<dbReference type="SMART" id="SM00229">
    <property type="entry name" value="RasGEFN"/>
    <property type="match status" value="1"/>
</dbReference>
<dbReference type="PROSITE" id="PS50212">
    <property type="entry name" value="RASGEF_NTER"/>
    <property type="match status" value="1"/>
</dbReference>
<evidence type="ECO:0000313" key="24">
    <source>
        <dbReference type="Ensembl" id="ENSCHIP00010006130.1"/>
    </source>
</evidence>
<dbReference type="Gene3D" id="1.10.238.10">
    <property type="entry name" value="EF-hand"/>
    <property type="match status" value="1"/>
</dbReference>
<feature type="region of interest" description="Disordered" evidence="19">
    <location>
        <begin position="248"/>
        <end position="269"/>
    </location>
</feature>
<dbReference type="InterPro" id="IPR036964">
    <property type="entry name" value="RASGEF_cat_dom_sf"/>
</dbReference>
<dbReference type="PROSITE" id="PS50009">
    <property type="entry name" value="RASGEF_CAT"/>
    <property type="match status" value="1"/>
</dbReference>
<feature type="domain" description="Ras-GEF" evidence="20">
    <location>
        <begin position="219"/>
        <end position="431"/>
    </location>
</feature>
<dbReference type="InterPro" id="IPR011992">
    <property type="entry name" value="EF-hand-dom_pair"/>
</dbReference>
<evidence type="ECO:0000259" key="22">
    <source>
        <dbReference type="PROSITE" id="PS50212"/>
    </source>
</evidence>
<evidence type="ECO:0000256" key="10">
    <source>
        <dbReference type="ARBA" id="ARBA00022782"/>
    </source>
</evidence>
<dbReference type="GO" id="GO:0005085">
    <property type="term" value="F:guanyl-nucleotide exchange factor activity"/>
    <property type="evidence" value="ECO:0007669"/>
    <property type="project" value="UniProtKB-KW"/>
</dbReference>
<dbReference type="GO" id="GO:0008270">
    <property type="term" value="F:zinc ion binding"/>
    <property type="evidence" value="ECO:0007669"/>
    <property type="project" value="UniProtKB-KW"/>
</dbReference>
<evidence type="ECO:0000256" key="13">
    <source>
        <dbReference type="ARBA" id="ARBA00022837"/>
    </source>
</evidence>
<feature type="domain" description="Phorbol-ester/DAG-type" evidence="21">
    <location>
        <begin position="501"/>
        <end position="547"/>
    </location>
</feature>
<keyword evidence="5" id="KW-0963">Cytoplasm</keyword>
<evidence type="ECO:0000259" key="21">
    <source>
        <dbReference type="PROSITE" id="PS50081"/>
    </source>
</evidence>
<keyword evidence="11" id="KW-0256">Endoplasmic reticulum</keyword>
<feature type="compositionally biased region" description="Basic and acidic residues" evidence="19">
    <location>
        <begin position="248"/>
        <end position="258"/>
    </location>
</feature>
<dbReference type="SUPFAM" id="SSF47473">
    <property type="entry name" value="EF-hand"/>
    <property type="match status" value="1"/>
</dbReference>
<dbReference type="GO" id="GO:0005789">
    <property type="term" value="C:endoplasmic reticulum membrane"/>
    <property type="evidence" value="ECO:0007669"/>
    <property type="project" value="UniProtKB-SubCell"/>
</dbReference>
<evidence type="ECO:0000259" key="23">
    <source>
        <dbReference type="PROSITE" id="PS50222"/>
    </source>
</evidence>
<dbReference type="GO" id="GO:0005509">
    <property type="term" value="F:calcium ion binding"/>
    <property type="evidence" value="ECO:0007669"/>
    <property type="project" value="InterPro"/>
</dbReference>
<dbReference type="GO" id="GO:0005886">
    <property type="term" value="C:plasma membrane"/>
    <property type="evidence" value="ECO:0007669"/>
    <property type="project" value="TreeGrafter"/>
</dbReference>
<evidence type="ECO:0000256" key="9">
    <source>
        <dbReference type="ARBA" id="ARBA00022771"/>
    </source>
</evidence>
<keyword evidence="13" id="KW-0106">Calcium</keyword>
<reference evidence="24" key="2">
    <citation type="submission" date="2025-08" db="UniProtKB">
        <authorList>
            <consortium name="Ensembl"/>
        </authorList>
    </citation>
    <scope>IDENTIFICATION</scope>
</reference>
<dbReference type="PROSITE" id="PS50222">
    <property type="entry name" value="EF_HAND_2"/>
    <property type="match status" value="1"/>
</dbReference>
<feature type="domain" description="N-terminal Ras-GEF" evidence="22">
    <location>
        <begin position="66"/>
        <end position="190"/>
    </location>
</feature>
<evidence type="ECO:0000256" key="17">
    <source>
        <dbReference type="ARBA" id="ARBA00041172"/>
    </source>
</evidence>
<dbReference type="Ensembl" id="ENSCHIT00010008506.1">
    <property type="protein sequence ID" value="ENSCHIP00010006130.1"/>
    <property type="gene ID" value="ENSCHIG00010004273.1"/>
</dbReference>
<dbReference type="Pfam" id="PF00130">
    <property type="entry name" value="C1_1"/>
    <property type="match status" value="1"/>
</dbReference>
<keyword evidence="6 18" id="KW-0344">Guanine-nucleotide releasing factor</keyword>
<dbReference type="Gene3D" id="3.30.60.20">
    <property type="match status" value="1"/>
</dbReference>
<dbReference type="GO" id="GO:0005829">
    <property type="term" value="C:cytosol"/>
    <property type="evidence" value="ECO:0007669"/>
    <property type="project" value="UniProtKB-SubCell"/>
</dbReference>
<dbReference type="PROSITE" id="PS00018">
    <property type="entry name" value="EF_HAND_1"/>
    <property type="match status" value="2"/>
</dbReference>
<dbReference type="InterPro" id="IPR018247">
    <property type="entry name" value="EF_Hand_1_Ca_BS"/>
</dbReference>
<evidence type="ECO:0000256" key="5">
    <source>
        <dbReference type="ARBA" id="ARBA00022490"/>
    </source>
</evidence>
<dbReference type="GO" id="GO:0030154">
    <property type="term" value="P:cell differentiation"/>
    <property type="evidence" value="ECO:0007669"/>
    <property type="project" value="UniProtKB-KW"/>
</dbReference>
<comment type="subcellular location">
    <subcellularLocation>
        <location evidence="3">Cytoplasm</location>
        <location evidence="3">Cytosol</location>
    </subcellularLocation>
    <subcellularLocation>
        <location evidence="2">Endoplasmic reticulum membrane</location>
        <topology evidence="2">Peripheral membrane protein</topology>
    </subcellularLocation>
    <subcellularLocation>
        <location evidence="1">Golgi apparatus membrane</location>
        <topology evidence="1">Peripheral membrane protein</topology>
    </subcellularLocation>
</comment>
<comment type="similarity">
    <text evidence="4">Belongs to the RASGRP family.</text>
</comment>
<dbReference type="InterPro" id="IPR023578">
    <property type="entry name" value="Ras_GEF_dom_sf"/>
</dbReference>
<evidence type="ECO:0000256" key="8">
    <source>
        <dbReference type="ARBA" id="ARBA00022737"/>
    </source>
</evidence>
<dbReference type="SUPFAM" id="SSF57889">
    <property type="entry name" value="Cysteine-rich domain"/>
    <property type="match status" value="1"/>
</dbReference>
<evidence type="ECO:0000256" key="4">
    <source>
        <dbReference type="ARBA" id="ARBA00009566"/>
    </source>
</evidence>
<evidence type="ECO:0000256" key="11">
    <source>
        <dbReference type="ARBA" id="ARBA00022824"/>
    </source>
</evidence>
<keyword evidence="7" id="KW-0479">Metal-binding</keyword>
<dbReference type="AlphaFoldDB" id="A0A8C2NJ41"/>
<dbReference type="Gene3D" id="1.10.840.10">
    <property type="entry name" value="Ras guanine-nucleotide exchange factors catalytic domain"/>
    <property type="match status" value="1"/>
</dbReference>
<dbReference type="SMART" id="SM00147">
    <property type="entry name" value="RasGEF"/>
    <property type="match status" value="1"/>
</dbReference>
<keyword evidence="15" id="KW-0175">Coiled coil</keyword>
<evidence type="ECO:0000256" key="14">
    <source>
        <dbReference type="ARBA" id="ARBA00023034"/>
    </source>
</evidence>
<evidence type="ECO:0000256" key="19">
    <source>
        <dbReference type="SAM" id="MobiDB-lite"/>
    </source>
</evidence>
<evidence type="ECO:0000256" key="1">
    <source>
        <dbReference type="ARBA" id="ARBA00004395"/>
    </source>
</evidence>
<dbReference type="CDD" id="cd06224">
    <property type="entry name" value="REM"/>
    <property type="match status" value="1"/>
</dbReference>
<dbReference type="GO" id="GO:0000139">
    <property type="term" value="C:Golgi membrane"/>
    <property type="evidence" value="ECO:0007669"/>
    <property type="project" value="UniProtKB-SubCell"/>
</dbReference>
<dbReference type="Pfam" id="PF00618">
    <property type="entry name" value="RasGEF_N"/>
    <property type="match status" value="1"/>
</dbReference>
<evidence type="ECO:0000256" key="6">
    <source>
        <dbReference type="ARBA" id="ARBA00022658"/>
    </source>
</evidence>
<dbReference type="PROSITE" id="PS50081">
    <property type="entry name" value="ZF_DAG_PE_2"/>
    <property type="match status" value="1"/>
</dbReference>
<sequence>MIARGTCGLSPGCSALIPCLSSFPRKPSHGCRAAPKGRLEAKPASSPLPSHPGLAQITQFRMMVPLGHFAKGASLDDLIDSCVQSFDADGNLCRSNHLLQVMLTMHRILISSAELLQKVITLYPLDALAKNSPGLCLKICYFVRYWITEFWIMFKMDTSLASTMEEFQELVKANGEELHCRLIDTTQINARDWSRKLTQRIKSNTSKKRKVSLLFDHLEPEELSEHLTYLEFKSFRRISVCTHRAGEKLPCDSSESKQRNSTGRPPPPPEVLMFSVSQKLHQLQNFNTLMAVIGGLCHSSISRLKETSSHVPHEINKVLGEMTELLSSCRNYDNYRRAYGECTHFKIPILGVHLKDLISLYEAMPDYLEEGKVNVHKLLALYNHINELVQLQEVAPPLEANKDLVHLLTLSLDLYYTEDEIYELSYAREPRNHKAPSVFKNYDHDQDGYISQEEFEKIAASFPFSFCVMDKDREGLISRDEITAYFMRASSIYSKLGLGFPHNFQETTYLKPTFCDNCAGFLWGVIKQGYRCKGKAQLCPACCLPQS</sequence>
<dbReference type="SUPFAM" id="SSF48366">
    <property type="entry name" value="Ras GEF"/>
    <property type="match status" value="1"/>
</dbReference>
<protein>
    <recommendedName>
        <fullName evidence="17">RAS guanyl-releasing protein 1</fullName>
    </recommendedName>
</protein>
<evidence type="ECO:0000256" key="18">
    <source>
        <dbReference type="PROSITE-ProRule" id="PRU00168"/>
    </source>
</evidence>
<dbReference type="InterPro" id="IPR001895">
    <property type="entry name" value="RASGEF_cat_dom"/>
</dbReference>
<evidence type="ECO:0000256" key="15">
    <source>
        <dbReference type="ARBA" id="ARBA00023054"/>
    </source>
</evidence>
<keyword evidence="12" id="KW-0862">Zinc</keyword>
<keyword evidence="10" id="KW-0221">Differentiation</keyword>
<dbReference type="InterPro" id="IPR046349">
    <property type="entry name" value="C1-like_sf"/>
</dbReference>
<dbReference type="PANTHER" id="PTHR23113:SF174">
    <property type="entry name" value="RAS GUANYL-RELEASING PROTEIN 1"/>
    <property type="match status" value="1"/>
</dbReference>
<keyword evidence="14" id="KW-0333">Golgi apparatus</keyword>
<keyword evidence="9" id="KW-0863">Zinc-finger</keyword>
<evidence type="ECO:0000256" key="3">
    <source>
        <dbReference type="ARBA" id="ARBA00004514"/>
    </source>
</evidence>
<evidence type="ECO:0000256" key="2">
    <source>
        <dbReference type="ARBA" id="ARBA00004406"/>
    </source>
</evidence>
<dbReference type="InterPro" id="IPR008937">
    <property type="entry name" value="Ras-like_GEF"/>
</dbReference>
<dbReference type="Pfam" id="PF00617">
    <property type="entry name" value="RasGEF"/>
    <property type="match status" value="1"/>
</dbReference>
<evidence type="ECO:0000259" key="20">
    <source>
        <dbReference type="PROSITE" id="PS50009"/>
    </source>
</evidence>
<dbReference type="InterPro" id="IPR002219">
    <property type="entry name" value="PKC_DAG/PE"/>
</dbReference>
<proteinExistence type="inferred from homology"/>
<evidence type="ECO:0000256" key="12">
    <source>
        <dbReference type="ARBA" id="ARBA00022833"/>
    </source>
</evidence>
<reference evidence="24" key="1">
    <citation type="submission" date="2019-03" db="EMBL/GenBank/DDBJ databases">
        <title>Genome sequencing and reference-guided assembly of Black Bengal Goat (Capra hircus).</title>
        <authorList>
            <person name="Siddiki A.Z."/>
            <person name="Baten A."/>
            <person name="Billah M."/>
            <person name="Alam M.A.U."/>
            <person name="Shawrob K.S.M."/>
            <person name="Saha S."/>
            <person name="Chowdhury M."/>
            <person name="Rahman A.H."/>
            <person name="Stear M."/>
            <person name="Miah G."/>
            <person name="Das G.B."/>
            <person name="Hossain M.M."/>
            <person name="Kumkum M."/>
            <person name="Islam M.S."/>
            <person name="Mollah A.M."/>
            <person name="Ahsan A."/>
            <person name="Tusar F."/>
            <person name="Khan M.K.I."/>
        </authorList>
    </citation>
    <scope>NUCLEOTIDE SEQUENCE [LARGE SCALE GENOMIC DNA]</scope>
</reference>
<organism evidence="24">
    <name type="scientific">Capra hircus</name>
    <name type="common">Goat</name>
    <dbReference type="NCBI Taxonomy" id="9925"/>
    <lineage>
        <taxon>Eukaryota</taxon>
        <taxon>Metazoa</taxon>
        <taxon>Chordata</taxon>
        <taxon>Craniata</taxon>
        <taxon>Vertebrata</taxon>
        <taxon>Euteleostomi</taxon>
        <taxon>Mammalia</taxon>
        <taxon>Eutheria</taxon>
        <taxon>Laurasiatheria</taxon>
        <taxon>Artiodactyla</taxon>
        <taxon>Ruminantia</taxon>
        <taxon>Pecora</taxon>
        <taxon>Bovidae</taxon>
        <taxon>Caprinae</taxon>
        <taxon>Capra</taxon>
    </lineage>
</organism>
<name>A0A8C2NJ41_CAPHI</name>
<dbReference type="GO" id="GO:0007265">
    <property type="term" value="P:Ras protein signal transduction"/>
    <property type="evidence" value="ECO:0007669"/>
    <property type="project" value="TreeGrafter"/>
</dbReference>
<dbReference type="PANTHER" id="PTHR23113">
    <property type="entry name" value="GUANINE NUCLEOTIDE EXCHANGE FACTOR"/>
    <property type="match status" value="1"/>
</dbReference>
<evidence type="ECO:0000256" key="16">
    <source>
        <dbReference type="ARBA" id="ARBA00023136"/>
    </source>
</evidence>
<dbReference type="CDD" id="cd00155">
    <property type="entry name" value="RasGEF"/>
    <property type="match status" value="1"/>
</dbReference>
<evidence type="ECO:0000256" key="7">
    <source>
        <dbReference type="ARBA" id="ARBA00022723"/>
    </source>
</evidence>
<feature type="domain" description="EF-hand" evidence="23">
    <location>
        <begin position="430"/>
        <end position="465"/>
    </location>
</feature>
<accession>A0A8C2NJ41</accession>
<keyword evidence="16" id="KW-0472">Membrane</keyword>
<dbReference type="InterPro" id="IPR002048">
    <property type="entry name" value="EF_hand_dom"/>
</dbReference>
<keyword evidence="8" id="KW-0677">Repeat</keyword>